<evidence type="ECO:0000256" key="2">
    <source>
        <dbReference type="HAMAP-Rule" id="MF_00055"/>
    </source>
</evidence>
<protein>
    <recommendedName>
        <fullName evidence="2">MEMO1 family protein GC250_04930</fullName>
    </recommendedName>
</protein>
<accession>A0A6A9QII8</accession>
<comment type="caution">
    <text evidence="3">The sequence shown here is derived from an EMBL/GenBank/DDBJ whole genome shotgun (WGS) entry which is preliminary data.</text>
</comment>
<dbReference type="EMBL" id="WGGD01000005">
    <property type="protein sequence ID" value="MUN28796.1"/>
    <property type="molecule type" value="Genomic_DNA"/>
</dbReference>
<dbReference type="CDD" id="cd07361">
    <property type="entry name" value="MEMO_like"/>
    <property type="match status" value="1"/>
</dbReference>
<dbReference type="Pfam" id="PF01875">
    <property type="entry name" value="Memo"/>
    <property type="match status" value="1"/>
</dbReference>
<sequence>MRRLPAVSGSFYESDSSQLKERILWSFLHPVGPGSLPKVGSQQRKTQFFIVPHAGYIYSGPVAAHSYFQLASEGKPDLIIILGPDHNGLGSVASVWPQGEWLTPLGEVQVDSKAVEFLLDNSDVLAPDERAHIYEHSIEVQLPFIQYFFGSFKFVPISVTLQLPETSEKIAEVIDLYIKESGKDIVVISSSDLNHYDPYDITNKKDEMVIEKILSMDYKGLYDVIVNKDVTVCGYSPIMVSMILASKRGKKANVLKHANSGDTSGDKSAVVGYLAANFN</sequence>
<dbReference type="InterPro" id="IPR002737">
    <property type="entry name" value="MEMO1_fam"/>
</dbReference>
<dbReference type="Gene3D" id="3.40.830.10">
    <property type="entry name" value="LigB-like"/>
    <property type="match status" value="1"/>
</dbReference>
<dbReference type="HAMAP" id="MF_00055">
    <property type="entry name" value="MEMO1"/>
    <property type="match status" value="1"/>
</dbReference>
<comment type="similarity">
    <text evidence="1 2">Belongs to the MEMO1 family.</text>
</comment>
<evidence type="ECO:0000313" key="4">
    <source>
        <dbReference type="Proteomes" id="UP000470772"/>
    </source>
</evidence>
<evidence type="ECO:0000313" key="3">
    <source>
        <dbReference type="EMBL" id="MUN28796.1"/>
    </source>
</evidence>
<dbReference type="Proteomes" id="UP000470772">
    <property type="component" value="Unassembled WGS sequence"/>
</dbReference>
<keyword evidence="4" id="KW-1185">Reference proteome</keyword>
<proteinExistence type="inferred from homology"/>
<evidence type="ECO:0000256" key="1">
    <source>
        <dbReference type="ARBA" id="ARBA00006315"/>
    </source>
</evidence>
<dbReference type="NCBIfam" id="TIGR04336">
    <property type="entry name" value="AmmeMemoSam_B"/>
    <property type="match status" value="1"/>
</dbReference>
<gene>
    <name evidence="3" type="primary">amrB</name>
    <name evidence="3" type="ORF">GC250_04930</name>
</gene>
<name>A0A6A9QII8_SULME</name>
<reference evidence="3 4" key="1">
    <citation type="submission" date="2019-10" db="EMBL/GenBank/DDBJ databases">
        <title>Sequencing and Assembly of Multiple Reported Metal-Biooxidizing Members of the Extremely Thermoacidophilic Archaeal Family Sulfolobaceae.</title>
        <authorList>
            <person name="Counts J.A."/>
            <person name="Kelly R.M."/>
        </authorList>
    </citation>
    <scope>NUCLEOTIDE SEQUENCE [LARGE SCALE GENOMIC DNA]</scope>
    <source>
        <strain evidence="3 4">DSM 6482</strain>
    </source>
</reference>
<organism evidence="3 4">
    <name type="scientific">Sulfuracidifex metallicus DSM 6482 = JCM 9184</name>
    <dbReference type="NCBI Taxonomy" id="523847"/>
    <lineage>
        <taxon>Archaea</taxon>
        <taxon>Thermoproteota</taxon>
        <taxon>Thermoprotei</taxon>
        <taxon>Sulfolobales</taxon>
        <taxon>Sulfolobaceae</taxon>
        <taxon>Sulfuracidifex</taxon>
    </lineage>
</organism>
<dbReference type="RefSeq" id="WP_156016441.1">
    <property type="nucleotide sequence ID" value="NZ_WGGD01000005.1"/>
</dbReference>
<dbReference type="AlphaFoldDB" id="A0A6A9QII8"/>
<dbReference type="PANTHER" id="PTHR11060:SF0">
    <property type="entry name" value="PROTEIN MEMO1"/>
    <property type="match status" value="1"/>
</dbReference>
<dbReference type="PANTHER" id="PTHR11060">
    <property type="entry name" value="PROTEIN MEMO1"/>
    <property type="match status" value="1"/>
</dbReference>